<evidence type="ECO:0000313" key="1">
    <source>
        <dbReference type="EMBL" id="ABQ71441.1"/>
    </source>
</evidence>
<accession>A0A9J9HGL2</accession>
<name>A0A9J9HGL2_RHIWR</name>
<geneLocation type="plasmid" evidence="1 2">
    <name>pSWIT01</name>
</geneLocation>
<organism evidence="1 2">
    <name type="scientific">Rhizorhabdus wittichii (strain DSM 6014 / CCUG 31198 / JCM 15750 / NBRC 105917 / EY 4224 / RW1)</name>
    <name type="common">Sphingomonas wittichii</name>
    <dbReference type="NCBI Taxonomy" id="392499"/>
    <lineage>
        <taxon>Bacteria</taxon>
        <taxon>Pseudomonadati</taxon>
        <taxon>Pseudomonadota</taxon>
        <taxon>Alphaproteobacteria</taxon>
        <taxon>Sphingomonadales</taxon>
        <taxon>Sphingomonadaceae</taxon>
        <taxon>Rhizorhabdus</taxon>
    </lineage>
</organism>
<reference evidence="1 2" key="1">
    <citation type="journal article" date="2010" name="J. Bacteriol.">
        <title>Genome sequence of the dioxin-mineralizing bacterium Sphingomonas wittichii RW1.</title>
        <authorList>
            <person name="Miller T.R."/>
            <person name="Delcher A.L."/>
            <person name="Salzberg S.L."/>
            <person name="Saunders E."/>
            <person name="Detter J.C."/>
            <person name="Halden R.U."/>
        </authorList>
    </citation>
    <scope>NUCLEOTIDE SEQUENCE [LARGE SCALE GENOMIC DNA]</scope>
    <source>
        <strain evidence="2">DSM 6014 / CCUG 31198 / JCM 15750 / NBRC 105917 / EY 4224 / RW1</strain>
    </source>
</reference>
<dbReference type="OrthoDB" id="7573679at2"/>
<dbReference type="AlphaFoldDB" id="A0A9J9HGL2"/>
<keyword evidence="1" id="KW-0614">Plasmid</keyword>
<protein>
    <submittedName>
        <fullName evidence="1">Uncharacterized protein</fullName>
    </submittedName>
</protein>
<sequence length="187" mass="20751">MARKQDTEHRRHRIKTVRTAVGYQARAFRGSNAVGDTMSGPTEAAAILGVRDLLDARAAELRARRGPGGFPCAEEVREALVMIRMNKAQEAMLQAHVAAPDFTLTATQLAQAAGYEDYAVANRQYGQLAHDLAMEMDWRPVEETNGVTTWTFTLADDADKDARKRGEDVPGPWRWRLRSEIIQALGS</sequence>
<keyword evidence="2" id="KW-1185">Reference proteome</keyword>
<evidence type="ECO:0000313" key="2">
    <source>
        <dbReference type="Proteomes" id="UP000001989"/>
    </source>
</evidence>
<proteinExistence type="predicted"/>
<dbReference type="EMBL" id="CP000700">
    <property type="protein sequence ID" value="ABQ71441.1"/>
    <property type="molecule type" value="Genomic_DNA"/>
</dbReference>
<gene>
    <name evidence="1" type="ordered locus">Swit_5333</name>
</gene>
<dbReference type="Proteomes" id="UP000001989">
    <property type="component" value="Plasmid pSWIT01"/>
</dbReference>
<dbReference type="KEGG" id="swi:Swit_5333"/>